<comment type="similarity">
    <text evidence="1">Belongs to the ABC transporter superfamily.</text>
</comment>
<organism evidence="7 8">
    <name type="scientific">Loigolactobacillus backii</name>
    <dbReference type="NCBI Taxonomy" id="375175"/>
    <lineage>
        <taxon>Bacteria</taxon>
        <taxon>Bacillati</taxon>
        <taxon>Bacillota</taxon>
        <taxon>Bacilli</taxon>
        <taxon>Lactobacillales</taxon>
        <taxon>Lactobacillaceae</taxon>
        <taxon>Loigolactobacillus</taxon>
    </lineage>
</organism>
<dbReference type="STRING" id="375175.AYR53_01515"/>
<evidence type="ECO:0000313" key="7">
    <source>
        <dbReference type="EMBL" id="ANK63483.1"/>
    </source>
</evidence>
<dbReference type="EC" id="7.6.2.9" evidence="5"/>
<dbReference type="KEGG" id="lbt:AYR52_11785"/>
<dbReference type="PANTHER" id="PTHR43117">
    <property type="entry name" value="OSMOPROTECTANT IMPORT ATP-BINDING PROTEIN OSMV"/>
    <property type="match status" value="1"/>
</dbReference>
<gene>
    <name evidence="7" type="ORF">AYR53_01515</name>
</gene>
<dbReference type="InterPro" id="IPR003439">
    <property type="entry name" value="ABC_transporter-like_ATP-bd"/>
</dbReference>
<evidence type="ECO:0000313" key="8">
    <source>
        <dbReference type="Proteomes" id="UP000078582"/>
    </source>
</evidence>
<feature type="domain" description="ABC transporter" evidence="6">
    <location>
        <begin position="2"/>
        <end position="236"/>
    </location>
</feature>
<dbReference type="InterPro" id="IPR027417">
    <property type="entry name" value="P-loop_NTPase"/>
</dbReference>
<accession>A0A192H5H6</accession>
<dbReference type="PROSITE" id="PS50893">
    <property type="entry name" value="ABC_TRANSPORTER_2"/>
    <property type="match status" value="1"/>
</dbReference>
<dbReference type="PROSITE" id="PS00211">
    <property type="entry name" value="ABC_TRANSPORTER_1"/>
    <property type="match status" value="1"/>
</dbReference>
<dbReference type="SMART" id="SM00382">
    <property type="entry name" value="AAA"/>
    <property type="match status" value="1"/>
</dbReference>
<dbReference type="Gene3D" id="3.40.50.300">
    <property type="entry name" value="P-loop containing nucleotide triphosphate hydrolases"/>
    <property type="match status" value="1"/>
</dbReference>
<evidence type="ECO:0000256" key="3">
    <source>
        <dbReference type="ARBA" id="ARBA00022741"/>
    </source>
</evidence>
<reference evidence="7 8" key="1">
    <citation type="submission" date="2016-03" db="EMBL/GenBank/DDBJ databases">
        <title>Pediococcus and Lactobacillus from brewery environment - whole genome sequencing and assembly.</title>
        <authorList>
            <person name="Behr J."/>
            <person name="Geissler A.J."/>
            <person name="Vogel R.F."/>
        </authorList>
    </citation>
    <scope>NUCLEOTIDE SEQUENCE [LARGE SCALE GENOMIC DNA]</scope>
    <source>
        <strain evidence="7 8">TMW 1.1989</strain>
    </source>
</reference>
<name>A0A192H5H6_9LACO</name>
<dbReference type="Pfam" id="PF00005">
    <property type="entry name" value="ABC_tran"/>
    <property type="match status" value="1"/>
</dbReference>
<evidence type="ECO:0000256" key="1">
    <source>
        <dbReference type="ARBA" id="ARBA00005417"/>
    </source>
</evidence>
<sequence length="315" mass="35206">MISLQHIQKKFDGKTVINDLNLQIKQGEFFVLVGTSGSGKTTTLKMINRLEEQDDGDILIESKKVKDFDLQDLRWNMGYVLQQIALFPTMTVAQNIGLIPEMKGWNKQKVAATVDRLLTEVGLDPETYRSRMPSELSGGEQQRIGICRAIASEPPVVLMDEPFSALDPISRNQLQDLVLMLHQRLHDTVVFVTHDMNEALKLGDRIAVMSKGEILQVDTPAKIAQNPANEFVKEFFAHSNTELNLFETPLTELVKLGFYQKSSASEQLATFDQATPLTAVMDQLSREKAISITQNNRAIGTLTAQNIVAFLKNSC</sequence>
<evidence type="ECO:0000256" key="4">
    <source>
        <dbReference type="ARBA" id="ARBA00022840"/>
    </source>
</evidence>
<dbReference type="SUPFAM" id="SSF52540">
    <property type="entry name" value="P-loop containing nucleoside triphosphate hydrolases"/>
    <property type="match status" value="1"/>
</dbReference>
<dbReference type="InterPro" id="IPR017871">
    <property type="entry name" value="ABC_transporter-like_CS"/>
</dbReference>
<dbReference type="InterPro" id="IPR003593">
    <property type="entry name" value="AAA+_ATPase"/>
</dbReference>
<dbReference type="Proteomes" id="UP000078582">
    <property type="component" value="Chromosome"/>
</dbReference>
<dbReference type="GO" id="GO:0016887">
    <property type="term" value="F:ATP hydrolysis activity"/>
    <property type="evidence" value="ECO:0007669"/>
    <property type="project" value="InterPro"/>
</dbReference>
<dbReference type="AlphaFoldDB" id="A0A192H5H6"/>
<keyword evidence="8" id="KW-1185">Reference proteome</keyword>
<dbReference type="EMBL" id="CP014873">
    <property type="protein sequence ID" value="ANK63483.1"/>
    <property type="molecule type" value="Genomic_DNA"/>
</dbReference>
<proteinExistence type="inferred from homology"/>
<evidence type="ECO:0000256" key="2">
    <source>
        <dbReference type="ARBA" id="ARBA00022448"/>
    </source>
</evidence>
<dbReference type="OrthoDB" id="9802264at2"/>
<evidence type="ECO:0000259" key="6">
    <source>
        <dbReference type="PROSITE" id="PS50893"/>
    </source>
</evidence>
<dbReference type="GO" id="GO:0015418">
    <property type="term" value="F:ABC-type quaternary ammonium compound transporting activity"/>
    <property type="evidence" value="ECO:0007669"/>
    <property type="project" value="UniProtKB-EC"/>
</dbReference>
<dbReference type="PANTHER" id="PTHR43117:SF4">
    <property type="entry name" value="OSMOPROTECTANT IMPORT ATP-BINDING PROTEIN OSMV"/>
    <property type="match status" value="1"/>
</dbReference>
<evidence type="ECO:0000256" key="5">
    <source>
        <dbReference type="ARBA" id="ARBA00066388"/>
    </source>
</evidence>
<keyword evidence="2" id="KW-0813">Transport</keyword>
<dbReference type="FunFam" id="3.40.50.300:FF:000425">
    <property type="entry name" value="Probable ABC transporter, ATP-binding subunit"/>
    <property type="match status" value="1"/>
</dbReference>
<keyword evidence="3" id="KW-0547">Nucleotide-binding</keyword>
<protein>
    <recommendedName>
        <fullName evidence="5">ABC-type quaternary amine transporter</fullName>
        <ecNumber evidence="5">7.6.2.9</ecNumber>
    </recommendedName>
</protein>
<keyword evidence="4 7" id="KW-0067">ATP-binding</keyword>
<dbReference type="GO" id="GO:0005524">
    <property type="term" value="F:ATP binding"/>
    <property type="evidence" value="ECO:0007669"/>
    <property type="project" value="UniProtKB-KW"/>
</dbReference>